<reference evidence="2 3" key="2">
    <citation type="submission" date="2018-11" db="EMBL/GenBank/DDBJ databases">
        <authorList>
            <consortium name="Pathogen Informatics"/>
        </authorList>
    </citation>
    <scope>NUCLEOTIDE SEQUENCE [LARGE SCALE GENOMIC DNA]</scope>
</reference>
<gene>
    <name evidence="2" type="ORF">OFLC_LOCUS13639</name>
</gene>
<protein>
    <submittedName>
        <fullName evidence="4">DEAD/DEAH box helicase</fullName>
    </submittedName>
</protein>
<proteinExistence type="predicted"/>
<evidence type="ECO:0000313" key="2">
    <source>
        <dbReference type="EMBL" id="VDP14273.1"/>
    </source>
</evidence>
<keyword evidence="3" id="KW-1185">Reference proteome</keyword>
<name>A0A183I1M7_9BILA</name>
<dbReference type="WBParaSite" id="OFLC_0001364001-mRNA-1">
    <property type="protein sequence ID" value="OFLC_0001364001-mRNA-1"/>
    <property type="gene ID" value="OFLC_0001364001"/>
</dbReference>
<dbReference type="EMBL" id="UZAJ01040309">
    <property type="protein sequence ID" value="VDP14273.1"/>
    <property type="molecule type" value="Genomic_DNA"/>
</dbReference>
<dbReference type="AlphaFoldDB" id="A0A183I1M7"/>
<organism evidence="4">
    <name type="scientific">Onchocerca flexuosa</name>
    <dbReference type="NCBI Taxonomy" id="387005"/>
    <lineage>
        <taxon>Eukaryota</taxon>
        <taxon>Metazoa</taxon>
        <taxon>Ecdysozoa</taxon>
        <taxon>Nematoda</taxon>
        <taxon>Chromadorea</taxon>
        <taxon>Rhabditida</taxon>
        <taxon>Spirurina</taxon>
        <taxon>Spiruromorpha</taxon>
        <taxon>Filarioidea</taxon>
        <taxon>Onchocercidae</taxon>
        <taxon>Onchocerca</taxon>
    </lineage>
</organism>
<feature type="compositionally biased region" description="Basic residues" evidence="1">
    <location>
        <begin position="1"/>
        <end position="12"/>
    </location>
</feature>
<accession>A0A183I1M7</accession>
<dbReference type="Proteomes" id="UP000267606">
    <property type="component" value="Unassembled WGS sequence"/>
</dbReference>
<evidence type="ECO:0000256" key="1">
    <source>
        <dbReference type="SAM" id="MobiDB-lite"/>
    </source>
</evidence>
<sequence length="76" mass="8969">MRNTKAKVARHNSKNDDKNVTQKRFNSQKNDKDRRSYSDSSEFQGFRLDSSKRSNSRNNSTAQLNSILPHQRQRKE</sequence>
<feature type="region of interest" description="Disordered" evidence="1">
    <location>
        <begin position="1"/>
        <end position="76"/>
    </location>
</feature>
<evidence type="ECO:0000313" key="4">
    <source>
        <dbReference type="WBParaSite" id="OFLC_0001364001-mRNA-1"/>
    </source>
</evidence>
<reference evidence="4" key="1">
    <citation type="submission" date="2016-06" db="UniProtKB">
        <authorList>
            <consortium name="WormBaseParasite"/>
        </authorList>
    </citation>
    <scope>IDENTIFICATION</scope>
</reference>
<evidence type="ECO:0000313" key="3">
    <source>
        <dbReference type="Proteomes" id="UP000267606"/>
    </source>
</evidence>